<organism evidence="1">
    <name type="scientific">Bacillus thuringiensis</name>
    <dbReference type="NCBI Taxonomy" id="1428"/>
    <lineage>
        <taxon>Bacteria</taxon>
        <taxon>Bacillati</taxon>
        <taxon>Bacillota</taxon>
        <taxon>Bacilli</taxon>
        <taxon>Bacillales</taxon>
        <taxon>Bacillaceae</taxon>
        <taxon>Bacillus</taxon>
        <taxon>Bacillus cereus group</taxon>
    </lineage>
</organism>
<dbReference type="AlphaFoldDB" id="B0FXW0"/>
<geneLocation type="plasmid" evidence="1">
    <name>pFR55</name>
</geneLocation>
<dbReference type="RefSeq" id="WP_012263703.1">
    <property type="nucleotide sequence ID" value="NC_010283.1"/>
</dbReference>
<sequence length="70" mass="8106">MNYSNEFQRILEQTYNTNHVKNVPHAFLGIIEVVISNYEMEGQQKIPIKVLTECLKKALEHSNKKESSSI</sequence>
<keyword evidence="1" id="KW-0614">Plasmid</keyword>
<accession>B0FXW0</accession>
<dbReference type="EMBL" id="EU362919">
    <property type="protein sequence ID" value="ABY68488.1"/>
    <property type="molecule type" value="Genomic_DNA"/>
</dbReference>
<evidence type="ECO:0000313" key="1">
    <source>
        <dbReference type="EMBL" id="ABY68488.1"/>
    </source>
</evidence>
<protein>
    <submittedName>
        <fullName evidence="1">Uncharacterized protein</fullName>
    </submittedName>
</protein>
<reference evidence="1" key="1">
    <citation type="journal article" date="2009" name="Plasmid">
        <title>Complete sequence of three plasmids from Bacillus thuringiensis INTA-FR7-4 environmental isolate and comparison with related plasmids from the Bacillus cereus group.</title>
        <authorList>
            <person name="Amadio A.F."/>
            <person name="Benintende G.B."/>
            <person name="Zandomeni R.O."/>
        </authorList>
    </citation>
    <scope>NUCLEOTIDE SEQUENCE</scope>
    <source>
        <strain evidence="1">INTA-FR7-4</strain>
        <plasmid evidence="1">pFR55</plasmid>
    </source>
</reference>
<proteinExistence type="predicted"/>
<gene>
    <name evidence="1" type="ORF">pFR55_ORF007</name>
</gene>
<name>B0FXW0_BACTU</name>